<dbReference type="GO" id="GO:0004802">
    <property type="term" value="F:transketolase activity"/>
    <property type="evidence" value="ECO:0007669"/>
    <property type="project" value="UniProtKB-EC"/>
</dbReference>
<dbReference type="InterPro" id="IPR005474">
    <property type="entry name" value="Transketolase_N"/>
</dbReference>
<dbReference type="InterPro" id="IPR055152">
    <property type="entry name" value="Transketolase-like_C_2"/>
</dbReference>
<dbReference type="GO" id="GO:0005829">
    <property type="term" value="C:cytosol"/>
    <property type="evidence" value="ECO:0007669"/>
    <property type="project" value="TreeGrafter"/>
</dbReference>
<dbReference type="SUPFAM" id="SSF52922">
    <property type="entry name" value="TK C-terminal domain-like"/>
    <property type="match status" value="1"/>
</dbReference>
<evidence type="ECO:0000313" key="16">
    <source>
        <dbReference type="EMBL" id="VAW22363.1"/>
    </source>
</evidence>
<comment type="cofactor">
    <cofactor evidence="3">
        <name>Co(2+)</name>
        <dbReference type="ChEBI" id="CHEBI:48828"/>
    </cofactor>
</comment>
<dbReference type="EC" id="2.2.1.1" evidence="8"/>
<evidence type="ECO:0000256" key="5">
    <source>
        <dbReference type="ARBA" id="ARBA00001964"/>
    </source>
</evidence>
<dbReference type="Gene3D" id="3.40.50.970">
    <property type="match status" value="2"/>
</dbReference>
<comment type="cofactor">
    <cofactor evidence="2">
        <name>Mn(2+)</name>
        <dbReference type="ChEBI" id="CHEBI:29035"/>
    </cofactor>
</comment>
<comment type="cofactor">
    <cofactor evidence="1">
        <name>Ca(2+)</name>
        <dbReference type="ChEBI" id="CHEBI:29108"/>
    </cofactor>
</comment>
<dbReference type="EMBL" id="UOEP01000170">
    <property type="protein sequence ID" value="VAW22363.1"/>
    <property type="molecule type" value="Genomic_DNA"/>
</dbReference>
<dbReference type="InterPro" id="IPR033247">
    <property type="entry name" value="Transketolase_fam"/>
</dbReference>
<dbReference type="GO" id="GO:0006098">
    <property type="term" value="P:pentose-phosphate shunt"/>
    <property type="evidence" value="ECO:0007669"/>
    <property type="project" value="TreeGrafter"/>
</dbReference>
<keyword evidence="10" id="KW-0479">Metal-binding</keyword>
<dbReference type="InterPro" id="IPR029061">
    <property type="entry name" value="THDP-binding"/>
</dbReference>
<evidence type="ECO:0000256" key="3">
    <source>
        <dbReference type="ARBA" id="ARBA00001941"/>
    </source>
</evidence>
<proteinExistence type="inferred from homology"/>
<dbReference type="SUPFAM" id="SSF52518">
    <property type="entry name" value="Thiamin diphosphate-binding fold (THDP-binding)"/>
    <property type="match status" value="2"/>
</dbReference>
<evidence type="ECO:0000256" key="2">
    <source>
        <dbReference type="ARBA" id="ARBA00001936"/>
    </source>
</evidence>
<comment type="catalytic activity">
    <reaction evidence="14">
        <text>D-sedoheptulose 7-phosphate + D-glyceraldehyde 3-phosphate = aldehydo-D-ribose 5-phosphate + D-xylulose 5-phosphate</text>
        <dbReference type="Rhea" id="RHEA:10508"/>
        <dbReference type="ChEBI" id="CHEBI:57483"/>
        <dbReference type="ChEBI" id="CHEBI:57737"/>
        <dbReference type="ChEBI" id="CHEBI:58273"/>
        <dbReference type="ChEBI" id="CHEBI:59776"/>
        <dbReference type="EC" id="2.2.1.1"/>
    </reaction>
</comment>
<evidence type="ECO:0000256" key="13">
    <source>
        <dbReference type="ARBA" id="ARBA00023052"/>
    </source>
</evidence>
<feature type="domain" description="Transketolase-like pyrimidine-binding" evidence="15">
    <location>
        <begin position="352"/>
        <end position="535"/>
    </location>
</feature>
<keyword evidence="13" id="KW-0786">Thiamine pyrophosphate</keyword>
<dbReference type="Pfam" id="PF00456">
    <property type="entry name" value="Transketolase_N"/>
    <property type="match status" value="1"/>
</dbReference>
<dbReference type="FunFam" id="3.40.50.970:FF:000045">
    <property type="entry name" value="Transketolase"/>
    <property type="match status" value="1"/>
</dbReference>
<evidence type="ECO:0000256" key="6">
    <source>
        <dbReference type="ARBA" id="ARBA00007131"/>
    </source>
</evidence>
<evidence type="ECO:0000256" key="4">
    <source>
        <dbReference type="ARBA" id="ARBA00001946"/>
    </source>
</evidence>
<evidence type="ECO:0000256" key="10">
    <source>
        <dbReference type="ARBA" id="ARBA00022723"/>
    </source>
</evidence>
<keyword evidence="12" id="KW-0460">Magnesium</keyword>
<dbReference type="SMART" id="SM00861">
    <property type="entry name" value="Transket_pyr"/>
    <property type="match status" value="1"/>
</dbReference>
<comment type="similarity">
    <text evidence="6">Belongs to the transketolase family.</text>
</comment>
<evidence type="ECO:0000256" key="11">
    <source>
        <dbReference type="ARBA" id="ARBA00022837"/>
    </source>
</evidence>
<dbReference type="InterPro" id="IPR009014">
    <property type="entry name" value="Transketo_C/PFOR_II"/>
</dbReference>
<dbReference type="InterPro" id="IPR005475">
    <property type="entry name" value="Transketolase-like_Pyr-bd"/>
</dbReference>
<comment type="cofactor">
    <cofactor evidence="5">
        <name>thiamine diphosphate</name>
        <dbReference type="ChEBI" id="CHEBI:58937"/>
    </cofactor>
</comment>
<gene>
    <name evidence="16" type="ORF">MNBD_BACTEROID01-2846</name>
</gene>
<sequence>MNTAVVEKAANNIRILAAAMVEKAKSGHPGGAMGGADFINILYSEFLNYDPSDMGWPNRDRFFLDPGHMSPMLYSVLALAGYYTMSDLENFRQWGSVTPGHPELDVLRGVENTSGPLGQGHTMAVGAAIAERFLVSRFGEWMAHKTYAFISDGGVQEEISQGAGRIAGFLGLNNLILFYDSNDIQLSTSTNEVTAEDTAKKYEAWGWEVITINGNDAAAIRAALKKANNESEKPTLIIGKTIMGKGAITEDGGSFERQCSTHGMPLTNAGASFVKSIANLGGDPENPFVIFDDVKEAYAKRRGELIEAAAAKKAKQAEWEAANPGLAAKLNRFLDKKAPEFNFSEIEQKANSATRGASSTVLAAFASKVENMVVSSADLSNSDKTDGFLKKTTAFKKGDFSGSFLQAGVSELTMAAVANGMALHGGIIPVCGTFFVFSDYMKPALRLAALMEIPVKYVWTHDAFRVGEDGPTHQPVEQEAQLRLMEKLKNHKGKNSMLVLRPADADETTIAWKLALENTATPSALILSRQNITSLPAKENRYSEALQAEKGAYIVEDCEGTPDIILLASGSEVSTLIEGAKLLKEEDAIKIRIVSVPSEGLFRSQPKEYQEGILPPGIKRFGLTAGLPVTLEGLVGENGKTWGLESFGYSAPYKVLDEKLGFNGENVYRQVKKLMKLF</sequence>
<protein>
    <recommendedName>
        <fullName evidence="8">transketolase</fullName>
        <ecNumber evidence="8">2.2.1.1</ecNumber>
    </recommendedName>
</protein>
<evidence type="ECO:0000256" key="1">
    <source>
        <dbReference type="ARBA" id="ARBA00001913"/>
    </source>
</evidence>
<comment type="subunit">
    <text evidence="7">Homodimer.</text>
</comment>
<evidence type="ECO:0000256" key="8">
    <source>
        <dbReference type="ARBA" id="ARBA00013152"/>
    </source>
</evidence>
<dbReference type="AlphaFoldDB" id="A0A3B0U1X6"/>
<organism evidence="16">
    <name type="scientific">hydrothermal vent metagenome</name>
    <dbReference type="NCBI Taxonomy" id="652676"/>
    <lineage>
        <taxon>unclassified sequences</taxon>
        <taxon>metagenomes</taxon>
        <taxon>ecological metagenomes</taxon>
    </lineage>
</organism>
<keyword evidence="11" id="KW-0106">Calcium</keyword>
<dbReference type="CDD" id="cd07033">
    <property type="entry name" value="TPP_PYR_DXS_TK_like"/>
    <property type="match status" value="1"/>
</dbReference>
<reference evidence="16" key="1">
    <citation type="submission" date="2018-06" db="EMBL/GenBank/DDBJ databases">
        <authorList>
            <person name="Zhirakovskaya E."/>
        </authorList>
    </citation>
    <scope>NUCLEOTIDE SEQUENCE</scope>
</reference>
<evidence type="ECO:0000256" key="12">
    <source>
        <dbReference type="ARBA" id="ARBA00022842"/>
    </source>
</evidence>
<dbReference type="GO" id="GO:0046872">
    <property type="term" value="F:metal ion binding"/>
    <property type="evidence" value="ECO:0007669"/>
    <property type="project" value="UniProtKB-KW"/>
</dbReference>
<dbReference type="PROSITE" id="PS00802">
    <property type="entry name" value="TRANSKETOLASE_2"/>
    <property type="match status" value="1"/>
</dbReference>
<dbReference type="CDD" id="cd02012">
    <property type="entry name" value="TPP_TK"/>
    <property type="match status" value="1"/>
</dbReference>
<dbReference type="Pfam" id="PF22613">
    <property type="entry name" value="Transketolase_C_1"/>
    <property type="match status" value="1"/>
</dbReference>
<keyword evidence="9 16" id="KW-0808">Transferase</keyword>
<name>A0A3B0U1X6_9ZZZZ</name>
<evidence type="ECO:0000259" key="15">
    <source>
        <dbReference type="SMART" id="SM00861"/>
    </source>
</evidence>
<dbReference type="PANTHER" id="PTHR43522">
    <property type="entry name" value="TRANSKETOLASE"/>
    <property type="match status" value="1"/>
</dbReference>
<evidence type="ECO:0000256" key="9">
    <source>
        <dbReference type="ARBA" id="ARBA00022679"/>
    </source>
</evidence>
<comment type="cofactor">
    <cofactor evidence="4">
        <name>Mg(2+)</name>
        <dbReference type="ChEBI" id="CHEBI:18420"/>
    </cofactor>
</comment>
<dbReference type="InterPro" id="IPR020826">
    <property type="entry name" value="Transketolase_BS"/>
</dbReference>
<dbReference type="Gene3D" id="3.40.50.920">
    <property type="match status" value="1"/>
</dbReference>
<dbReference type="Pfam" id="PF02779">
    <property type="entry name" value="Transket_pyr"/>
    <property type="match status" value="1"/>
</dbReference>
<evidence type="ECO:0000256" key="7">
    <source>
        <dbReference type="ARBA" id="ARBA00011738"/>
    </source>
</evidence>
<dbReference type="PANTHER" id="PTHR43522:SF2">
    <property type="entry name" value="TRANSKETOLASE 1-RELATED"/>
    <property type="match status" value="1"/>
</dbReference>
<accession>A0A3B0U1X6</accession>
<evidence type="ECO:0000256" key="14">
    <source>
        <dbReference type="ARBA" id="ARBA00049473"/>
    </source>
</evidence>